<accession>A0A1R3I9W8</accession>
<dbReference type="CDD" id="cd00303">
    <property type="entry name" value="retropepsin_like"/>
    <property type="match status" value="1"/>
</dbReference>
<evidence type="ECO:0000256" key="12">
    <source>
        <dbReference type="ARBA" id="ARBA00022932"/>
    </source>
</evidence>
<dbReference type="InterPro" id="IPR043502">
    <property type="entry name" value="DNA/RNA_pol_sf"/>
</dbReference>
<evidence type="ECO:0000259" key="19">
    <source>
        <dbReference type="PROSITE" id="PS50878"/>
    </source>
</evidence>
<dbReference type="OrthoDB" id="1002229at2759"/>
<dbReference type="Gene3D" id="2.40.70.10">
    <property type="entry name" value="Acid Proteases"/>
    <property type="match status" value="1"/>
</dbReference>
<dbReference type="GO" id="GO:0015074">
    <property type="term" value="P:DNA integration"/>
    <property type="evidence" value="ECO:0007669"/>
    <property type="project" value="UniProtKB-KW"/>
</dbReference>
<dbReference type="InterPro" id="IPR041588">
    <property type="entry name" value="Integrase_H2C2"/>
</dbReference>
<dbReference type="PROSITE" id="PS50878">
    <property type="entry name" value="RT_POL"/>
    <property type="match status" value="1"/>
</dbReference>
<keyword evidence="5" id="KW-0479">Metal-binding</keyword>
<dbReference type="InterPro" id="IPR041577">
    <property type="entry name" value="RT_RNaseH_2"/>
</dbReference>
<evidence type="ECO:0000256" key="3">
    <source>
        <dbReference type="ARBA" id="ARBA00022695"/>
    </source>
</evidence>
<keyword evidence="14" id="KW-0233">DNA recombination</keyword>
<feature type="region of interest" description="Disordered" evidence="17">
    <location>
        <begin position="276"/>
        <end position="308"/>
    </location>
</feature>
<dbReference type="InterPro" id="IPR043128">
    <property type="entry name" value="Rev_trsase/Diguanyl_cyclase"/>
</dbReference>
<dbReference type="Pfam" id="PF17919">
    <property type="entry name" value="RT_RNaseH_2"/>
    <property type="match status" value="1"/>
</dbReference>
<dbReference type="OMA" id="KPHQEEA"/>
<dbReference type="Pfam" id="PF00385">
    <property type="entry name" value="Chromo"/>
    <property type="match status" value="1"/>
</dbReference>
<dbReference type="GO" id="GO:0006310">
    <property type="term" value="P:DNA recombination"/>
    <property type="evidence" value="ECO:0007669"/>
    <property type="project" value="UniProtKB-KW"/>
</dbReference>
<evidence type="ECO:0000256" key="13">
    <source>
        <dbReference type="ARBA" id="ARBA00023125"/>
    </source>
</evidence>
<feature type="coiled-coil region" evidence="16">
    <location>
        <begin position="1165"/>
        <end position="1192"/>
    </location>
</feature>
<dbReference type="GO" id="GO:0003677">
    <property type="term" value="F:DNA binding"/>
    <property type="evidence" value="ECO:0007669"/>
    <property type="project" value="UniProtKB-KW"/>
</dbReference>
<dbReference type="Gene3D" id="3.30.70.270">
    <property type="match status" value="2"/>
</dbReference>
<evidence type="ECO:0000256" key="17">
    <source>
        <dbReference type="SAM" id="MobiDB-lite"/>
    </source>
</evidence>
<keyword evidence="13" id="KW-0238">DNA-binding</keyword>
<dbReference type="GO" id="GO:0046872">
    <property type="term" value="F:metal ion binding"/>
    <property type="evidence" value="ECO:0007669"/>
    <property type="project" value="UniProtKB-KW"/>
</dbReference>
<evidence type="ECO:0000259" key="20">
    <source>
        <dbReference type="PROSITE" id="PS50994"/>
    </source>
</evidence>
<dbReference type="CDD" id="cd01647">
    <property type="entry name" value="RT_LTR"/>
    <property type="match status" value="1"/>
</dbReference>
<keyword evidence="11 21" id="KW-0695">RNA-directed DNA polymerase</keyword>
<protein>
    <submittedName>
        <fullName evidence="21">Reverse transcriptase</fullName>
    </submittedName>
</protein>
<dbReference type="InterPro" id="IPR021109">
    <property type="entry name" value="Peptidase_aspartic_dom_sf"/>
</dbReference>
<evidence type="ECO:0000259" key="18">
    <source>
        <dbReference type="PROSITE" id="PS50013"/>
    </source>
</evidence>
<evidence type="ECO:0000256" key="14">
    <source>
        <dbReference type="ARBA" id="ARBA00023172"/>
    </source>
</evidence>
<dbReference type="STRING" id="210143.A0A1R3I9W8"/>
<keyword evidence="7" id="KW-0255">Endonuclease</keyword>
<evidence type="ECO:0000256" key="15">
    <source>
        <dbReference type="ARBA" id="ARBA00023268"/>
    </source>
</evidence>
<keyword evidence="6" id="KW-0064">Aspartyl protease</keyword>
<evidence type="ECO:0000256" key="2">
    <source>
        <dbReference type="ARBA" id="ARBA00022679"/>
    </source>
</evidence>
<keyword evidence="9" id="KW-0460">Magnesium</keyword>
<evidence type="ECO:0000256" key="5">
    <source>
        <dbReference type="ARBA" id="ARBA00022723"/>
    </source>
</evidence>
<evidence type="ECO:0000256" key="16">
    <source>
        <dbReference type="SAM" id="Coils"/>
    </source>
</evidence>
<reference evidence="21 22" key="1">
    <citation type="submission" date="2013-09" db="EMBL/GenBank/DDBJ databases">
        <title>Corchorus capsularis genome sequencing.</title>
        <authorList>
            <person name="Alam M."/>
            <person name="Haque M.S."/>
            <person name="Islam M.S."/>
            <person name="Emdad E.M."/>
            <person name="Islam M.M."/>
            <person name="Ahmed B."/>
            <person name="Halim A."/>
            <person name="Hossen Q.M.M."/>
            <person name="Hossain M.Z."/>
            <person name="Ahmed R."/>
            <person name="Khan M.M."/>
            <person name="Islam R."/>
            <person name="Rashid M.M."/>
            <person name="Khan S.A."/>
            <person name="Rahman M.S."/>
            <person name="Alam M."/>
        </authorList>
    </citation>
    <scope>NUCLEOTIDE SEQUENCE [LARGE SCALE GENOMIC DNA]</scope>
    <source>
        <strain evidence="22">cv. CVL-1</strain>
        <tissue evidence="21">Whole seedling</tissue>
    </source>
</reference>
<comment type="caution">
    <text evidence="21">The sequence shown here is derived from an EMBL/GenBank/DDBJ whole genome shotgun (WGS) entry which is preliminary data.</text>
</comment>
<dbReference type="GO" id="GO:0004190">
    <property type="term" value="F:aspartic-type endopeptidase activity"/>
    <property type="evidence" value="ECO:0007669"/>
    <property type="project" value="UniProtKB-KW"/>
</dbReference>
<keyword evidence="2" id="KW-0808">Transferase</keyword>
<evidence type="ECO:0000256" key="10">
    <source>
        <dbReference type="ARBA" id="ARBA00022908"/>
    </source>
</evidence>
<feature type="compositionally biased region" description="Low complexity" evidence="17">
    <location>
        <begin position="278"/>
        <end position="294"/>
    </location>
</feature>
<evidence type="ECO:0000256" key="9">
    <source>
        <dbReference type="ARBA" id="ARBA00022842"/>
    </source>
</evidence>
<dbReference type="Proteomes" id="UP000188268">
    <property type="component" value="Unassembled WGS sequence"/>
</dbReference>
<dbReference type="InterPro" id="IPR056924">
    <property type="entry name" value="SH3_Tf2-1"/>
</dbReference>
<evidence type="ECO:0000256" key="11">
    <source>
        <dbReference type="ARBA" id="ARBA00022918"/>
    </source>
</evidence>
<keyword evidence="12" id="KW-0239">DNA-directed DNA polymerase</keyword>
<keyword evidence="22" id="KW-1185">Reference proteome</keyword>
<keyword evidence="15" id="KW-0511">Multifunctional enzyme</keyword>
<evidence type="ECO:0000256" key="7">
    <source>
        <dbReference type="ARBA" id="ARBA00022759"/>
    </source>
</evidence>
<organism evidence="21 22">
    <name type="scientific">Corchorus capsularis</name>
    <name type="common">Jute</name>
    <dbReference type="NCBI Taxonomy" id="210143"/>
    <lineage>
        <taxon>Eukaryota</taxon>
        <taxon>Viridiplantae</taxon>
        <taxon>Streptophyta</taxon>
        <taxon>Embryophyta</taxon>
        <taxon>Tracheophyta</taxon>
        <taxon>Spermatophyta</taxon>
        <taxon>Magnoliopsida</taxon>
        <taxon>eudicotyledons</taxon>
        <taxon>Gunneridae</taxon>
        <taxon>Pentapetalae</taxon>
        <taxon>rosids</taxon>
        <taxon>malvids</taxon>
        <taxon>Malvales</taxon>
        <taxon>Malvaceae</taxon>
        <taxon>Grewioideae</taxon>
        <taxon>Apeibeae</taxon>
        <taxon>Corchorus</taxon>
    </lineage>
</organism>
<dbReference type="InterPro" id="IPR000953">
    <property type="entry name" value="Chromo/chromo_shadow_dom"/>
</dbReference>
<keyword evidence="4" id="KW-0540">Nuclease</keyword>
<evidence type="ECO:0000256" key="1">
    <source>
        <dbReference type="ARBA" id="ARBA00022670"/>
    </source>
</evidence>
<dbReference type="GO" id="GO:0006508">
    <property type="term" value="P:proteolysis"/>
    <property type="evidence" value="ECO:0007669"/>
    <property type="project" value="UniProtKB-KW"/>
</dbReference>
<dbReference type="SUPFAM" id="SSF53098">
    <property type="entry name" value="Ribonuclease H-like"/>
    <property type="match status" value="1"/>
</dbReference>
<feature type="domain" description="Reverse transcriptase" evidence="19">
    <location>
        <begin position="535"/>
        <end position="746"/>
    </location>
</feature>
<dbReference type="InterPro" id="IPR000477">
    <property type="entry name" value="RT_dom"/>
</dbReference>
<dbReference type="GO" id="GO:0004519">
    <property type="term" value="F:endonuclease activity"/>
    <property type="evidence" value="ECO:0007669"/>
    <property type="project" value="UniProtKB-KW"/>
</dbReference>
<sequence length="1380" mass="154256">MPPKPKTVPDEVIAQVTAAVAAQLQELQISLDSKYASLDARYTVITSAITEQNSSIYDQVARLDKAASATPPSALLTAQTLAQKTPSSSQFPSPPDALHIKSPKIHLSTFDGTNPLDWLFQAEQYFSFHAIAPEQRLPLVAFYMSGLPLSWFKWMHRNNQLSDWASFASALERRFGPSSYFNHEAALFKLKQTSFVAHYRGEFEKLANKVDGLSTTSVLNCFVGGLLPQIQREMSTLKPQNLSEAGDCAALIEEKLADSSSSASYPVVAYSRAPLPKPTLTLPQPKPPLLSTLPKLPPPSQPKPISAMPIKRLSPTEMQARRAKGLCFNCDDQYKPGHWCRTAPLLLLQTEDEPDSPLESADPAAFSLASIPLPPPPDMDETDPSSFHVSLHALDGSSSYQTMKMIGYLMGHKVRVLIDSGSTHNLIQPRVARLLGLRLEPAPPFSVVVGNGDRLSCSGKIPSINIGLQGHGFTLDLFLLDIWGAEVVLGVQWLSRIGPFLTDYKALIMTFYDTNGHLVTLHGDKPAQISLATCQQLKRLTHTGSIISAHLLTLSEIKSTNASPFLVPEALQALLTQFQDLFAEPQGLPPFRMQSHHIHLQPGTKPINQQSRIAFLYQLIDELHGARVFSKLDLQAGYHQIRVALEDVHKTAFRTADSHYEFLVMPFGLTNAPSTFQAIMNDVFRPYLRQFVLVFFDDILVYSPSMETHSEHLRIVLQLLAHHQFYVKLSKCSFGQTSIDYLGHVIGDAGVHVEPSKISAVTAWPTPTNLKTLRGFLGLTGYYRKFVKNYAHIAAPLTNLLRKDNFLWTSEAANSFQALKEALTSAPVLALPDFELPFAIEADASNVAIGAVLTQAGHPIAYFMLSYLDELREFYATNVQGQQILTKANSQSDKGFSMHDGLVFFRGRVVIPEGHALQLTLLQEYHASLIGGHAGVKKTLARLAANFYWPKMRQSIEQFIQACSICQQVKYEATKPGGLSTPLPIPSQIWQDISMDFITHLPSSYDKTDIWVIVDRLSKYAHFIALPPSYTASSLAEIFCKDFCKLHGMPTSIVSDRDPKFLSAFWKELFKLQGTQLFHSSAYHPQSDGQSEVLNRCLETYLRSFASDKPKQWTKFLHWAEYSYNTSKHSATGYTPFEAVYGRPPPTVLSYLPGTTKVVQLDASLLERQQLLSSLKTNLARAQNRMKMQYDQNRPEKQFNVGEWVFLRLQPYRQMTVHRRSSQKLAKRFFGPFQILRKLGPVAYELKLPIEAKIHPVFHVSLLKKCYGSPEASFSPLPSTFVNDQPVLEPSAILDTRQTVSNGVAVTQYLIQWKNLATTEATWEWKEDMKANYPLFNLEDKVALEDHGNDGLTLRSKSSRPKIAPVWTKDYELSSIILLE</sequence>
<dbReference type="Gene3D" id="3.30.420.10">
    <property type="entry name" value="Ribonuclease H-like superfamily/Ribonuclease H"/>
    <property type="match status" value="1"/>
</dbReference>
<dbReference type="SUPFAM" id="SSF54160">
    <property type="entry name" value="Chromo domain-like"/>
    <property type="match status" value="1"/>
</dbReference>
<dbReference type="InterPro" id="IPR001584">
    <property type="entry name" value="Integrase_cat-core"/>
</dbReference>
<dbReference type="InterPro" id="IPR012337">
    <property type="entry name" value="RNaseH-like_sf"/>
</dbReference>
<evidence type="ECO:0000256" key="4">
    <source>
        <dbReference type="ARBA" id="ARBA00022722"/>
    </source>
</evidence>
<proteinExistence type="predicted"/>
<dbReference type="PROSITE" id="PS50013">
    <property type="entry name" value="CHROMO_2"/>
    <property type="match status" value="1"/>
</dbReference>
<dbReference type="Gene3D" id="3.10.10.10">
    <property type="entry name" value="HIV Type 1 Reverse Transcriptase, subunit A, domain 1"/>
    <property type="match status" value="1"/>
</dbReference>
<keyword evidence="8" id="KW-0378">Hydrolase</keyword>
<dbReference type="PANTHER" id="PTHR37984:SF5">
    <property type="entry name" value="PROTEIN NYNRIN-LIKE"/>
    <property type="match status" value="1"/>
</dbReference>
<keyword evidence="16" id="KW-0175">Coiled coil</keyword>
<dbReference type="InterPro" id="IPR016197">
    <property type="entry name" value="Chromo-like_dom_sf"/>
</dbReference>
<evidence type="ECO:0000256" key="8">
    <source>
        <dbReference type="ARBA" id="ARBA00022801"/>
    </source>
</evidence>
<evidence type="ECO:0000256" key="6">
    <source>
        <dbReference type="ARBA" id="ARBA00022750"/>
    </source>
</evidence>
<dbReference type="EMBL" id="AWWV01010408">
    <property type="protein sequence ID" value="OMO79377.1"/>
    <property type="molecule type" value="Genomic_DNA"/>
</dbReference>
<keyword evidence="1" id="KW-0645">Protease</keyword>
<evidence type="ECO:0000313" key="22">
    <source>
        <dbReference type="Proteomes" id="UP000188268"/>
    </source>
</evidence>
<dbReference type="Pfam" id="PF17921">
    <property type="entry name" value="Integrase_H2C2"/>
    <property type="match status" value="1"/>
</dbReference>
<dbReference type="InterPro" id="IPR050951">
    <property type="entry name" value="Retrovirus_Pol_polyprotein"/>
</dbReference>
<dbReference type="PANTHER" id="PTHR37984">
    <property type="entry name" value="PROTEIN CBG26694"/>
    <property type="match status" value="1"/>
</dbReference>
<evidence type="ECO:0000313" key="21">
    <source>
        <dbReference type="EMBL" id="OMO79377.1"/>
    </source>
</evidence>
<feature type="domain" description="Integrase catalytic" evidence="20">
    <location>
        <begin position="980"/>
        <end position="1144"/>
    </location>
</feature>
<dbReference type="InterPro" id="IPR023780">
    <property type="entry name" value="Chromo_domain"/>
</dbReference>
<keyword evidence="3" id="KW-0548">Nucleotidyltransferase</keyword>
<dbReference type="FunFam" id="1.10.340.70:FF:000001">
    <property type="entry name" value="Retrovirus-related Pol polyprotein from transposon gypsy-like Protein"/>
    <property type="match status" value="1"/>
</dbReference>
<dbReference type="Pfam" id="PF08284">
    <property type="entry name" value="RVP_2"/>
    <property type="match status" value="1"/>
</dbReference>
<dbReference type="SUPFAM" id="SSF50630">
    <property type="entry name" value="Acid proteases"/>
    <property type="match status" value="1"/>
</dbReference>
<gene>
    <name evidence="21" type="ORF">CCACVL1_13711</name>
</gene>
<dbReference type="GO" id="GO:0003887">
    <property type="term" value="F:DNA-directed DNA polymerase activity"/>
    <property type="evidence" value="ECO:0007669"/>
    <property type="project" value="UniProtKB-KW"/>
</dbReference>
<dbReference type="Gene3D" id="1.10.340.70">
    <property type="match status" value="1"/>
</dbReference>
<dbReference type="SUPFAM" id="SSF56672">
    <property type="entry name" value="DNA/RNA polymerases"/>
    <property type="match status" value="1"/>
</dbReference>
<dbReference type="PROSITE" id="PS50994">
    <property type="entry name" value="INTEGRASE"/>
    <property type="match status" value="1"/>
</dbReference>
<dbReference type="Pfam" id="PF24626">
    <property type="entry name" value="SH3_Tf2-1"/>
    <property type="match status" value="1"/>
</dbReference>
<name>A0A1R3I9W8_COCAP</name>
<dbReference type="Gramene" id="OMO79377">
    <property type="protein sequence ID" value="OMO79377"/>
    <property type="gene ID" value="CCACVL1_13711"/>
</dbReference>
<keyword evidence="10" id="KW-0229">DNA integration</keyword>
<dbReference type="Gene3D" id="2.40.50.40">
    <property type="match status" value="1"/>
</dbReference>
<dbReference type="FunFam" id="3.30.70.270:FF:000020">
    <property type="entry name" value="Transposon Tf2-6 polyprotein-like Protein"/>
    <property type="match status" value="1"/>
</dbReference>
<dbReference type="Pfam" id="PF00078">
    <property type="entry name" value="RVT_1"/>
    <property type="match status" value="1"/>
</dbReference>
<dbReference type="FunFam" id="3.10.10.10:FF:000007">
    <property type="entry name" value="Retrovirus-related Pol polyprotein from transposon 17.6-like Protein"/>
    <property type="match status" value="1"/>
</dbReference>
<dbReference type="GO" id="GO:0003964">
    <property type="term" value="F:RNA-directed DNA polymerase activity"/>
    <property type="evidence" value="ECO:0007669"/>
    <property type="project" value="UniProtKB-KW"/>
</dbReference>
<feature type="domain" description="Chromo" evidence="18">
    <location>
        <begin position="1288"/>
        <end position="1330"/>
    </location>
</feature>
<dbReference type="InterPro" id="IPR036397">
    <property type="entry name" value="RNaseH_sf"/>
</dbReference>